<organism evidence="10 11">
    <name type="scientific">Psylliodes chrysocephalus</name>
    <dbReference type="NCBI Taxonomy" id="3402493"/>
    <lineage>
        <taxon>Eukaryota</taxon>
        <taxon>Metazoa</taxon>
        <taxon>Ecdysozoa</taxon>
        <taxon>Arthropoda</taxon>
        <taxon>Hexapoda</taxon>
        <taxon>Insecta</taxon>
        <taxon>Pterygota</taxon>
        <taxon>Neoptera</taxon>
        <taxon>Endopterygota</taxon>
        <taxon>Coleoptera</taxon>
        <taxon>Polyphaga</taxon>
        <taxon>Cucujiformia</taxon>
        <taxon>Chrysomeloidea</taxon>
        <taxon>Chrysomelidae</taxon>
        <taxon>Galerucinae</taxon>
        <taxon>Alticini</taxon>
        <taxon>Psylliodes</taxon>
    </lineage>
</organism>
<dbReference type="SUPFAM" id="SSF54928">
    <property type="entry name" value="RNA-binding domain, RBD"/>
    <property type="match status" value="2"/>
</dbReference>
<evidence type="ECO:0000313" key="11">
    <source>
        <dbReference type="Proteomes" id="UP001153636"/>
    </source>
</evidence>
<sequence>MSSMEDENDNSSDSSNDDEEIEKELINKASKLEAQLTTNKYLYDVHVEIINIYRKLADLNSMREAYQRFHECFPLTPKLWLEWIRDEIKIANTKDEQQRILELFEKAVDDYLSVDVWLEYVQYSIGVTNLETTRVILEKGLTSAGLHVSKGSLLWDNLREIENAHISFHEKDSNDWINQVKRVAEVFKRQLSVPLLNMENTYEEWTEWFKTLPDGLIDSKYVDWGYKKALQVLESYKPFEDQLLSAEETELFTIYKEYIKIVKDPLTVLCLYERAVVDLCLSPNLWEDYINFSFKMEEAVLKVTKKALRNCPWSEELWIARLRALENYKKEENDIVNCFEEGLTSLNLPPLNFWFCFLEYYHRNSKDKSKIDKLFHKALQQIEPDHDQTFKLRRWYARLIAKNGDISQSRKIWKYIISNPIIKGSANAWLEYANLERQYGEINQVRNIYKQALTSCKDWARYIAEEWMMFEREVGSLENVMKCESRCKEIIKSIPQGTNFNNESFSDKREKPIRNQKRKQDDNEDFNFKKLKVSRDNERKIDTTPKIIEKDPKTTVFVSNLHPKVTEKDLKELFSNATNISIVFDRKGKSRCFGYIQFSKEEEAMTALSRDRTPIDGRPVFISELKSEKGDKKKEFKYSTTIEENKLFVKFLPLTKTKEEIEKIFKPYNPLDIRMVFKKNGQSKGIAFVEFNTKEEARKALELDSTKIDDCELSVSISAPPQKRIGDNEEQQNEPIRHARSRLQVPLMVPRTLQVKSIPDKQKNDGNSAGLKSNADFRNMFLKK</sequence>
<keyword evidence="11" id="KW-1185">Reference proteome</keyword>
<dbReference type="SMART" id="SM00386">
    <property type="entry name" value="HAT"/>
    <property type="match status" value="6"/>
</dbReference>
<evidence type="ECO:0000256" key="2">
    <source>
        <dbReference type="ARBA" id="ARBA00022664"/>
    </source>
</evidence>
<keyword evidence="3" id="KW-0677">Repeat</keyword>
<evidence type="ECO:0000256" key="1">
    <source>
        <dbReference type="ARBA" id="ARBA00004123"/>
    </source>
</evidence>
<dbReference type="PROSITE" id="PS50102">
    <property type="entry name" value="RRM"/>
    <property type="match status" value="2"/>
</dbReference>
<feature type="domain" description="RRM" evidence="9">
    <location>
        <begin position="554"/>
        <end position="627"/>
    </location>
</feature>
<protein>
    <recommendedName>
        <fullName evidence="9">RRM domain-containing protein</fullName>
    </recommendedName>
</protein>
<dbReference type="EMBL" id="OV651834">
    <property type="protein sequence ID" value="CAH1107661.1"/>
    <property type="molecule type" value="Genomic_DNA"/>
</dbReference>
<dbReference type="InterPro" id="IPR035979">
    <property type="entry name" value="RBD_domain_sf"/>
</dbReference>
<feature type="region of interest" description="Disordered" evidence="8">
    <location>
        <begin position="721"/>
        <end position="743"/>
    </location>
</feature>
<evidence type="ECO:0000259" key="9">
    <source>
        <dbReference type="PROSITE" id="PS50102"/>
    </source>
</evidence>
<dbReference type="InterPro" id="IPR011990">
    <property type="entry name" value="TPR-like_helical_dom_sf"/>
</dbReference>
<dbReference type="AlphaFoldDB" id="A0A9P0GE84"/>
<dbReference type="PANTHER" id="PTHR17204">
    <property type="entry name" value="PRE-MRNA PROCESSING PROTEIN PRP39-RELATED"/>
    <property type="match status" value="1"/>
</dbReference>
<proteinExistence type="predicted"/>
<dbReference type="InterPro" id="IPR000504">
    <property type="entry name" value="RRM_dom"/>
</dbReference>
<dbReference type="SUPFAM" id="SSF48452">
    <property type="entry name" value="TPR-like"/>
    <property type="match status" value="1"/>
</dbReference>
<gene>
    <name evidence="10" type="ORF">PSYICH_LOCUS8281</name>
</gene>
<dbReference type="Gene3D" id="3.30.70.330">
    <property type="match status" value="2"/>
</dbReference>
<dbReference type="InterPro" id="IPR003107">
    <property type="entry name" value="HAT"/>
</dbReference>
<evidence type="ECO:0000256" key="3">
    <source>
        <dbReference type="ARBA" id="ARBA00022737"/>
    </source>
</evidence>
<dbReference type="Pfam" id="PF05843">
    <property type="entry name" value="Suf"/>
    <property type="match status" value="1"/>
</dbReference>
<dbReference type="SMART" id="SM00360">
    <property type="entry name" value="RRM"/>
    <property type="match status" value="2"/>
</dbReference>
<evidence type="ECO:0000256" key="4">
    <source>
        <dbReference type="ARBA" id="ARBA00022884"/>
    </source>
</evidence>
<comment type="subcellular location">
    <subcellularLocation>
        <location evidence="1">Nucleus</location>
    </subcellularLocation>
</comment>
<dbReference type="OrthoDB" id="360390at2759"/>
<dbReference type="GO" id="GO:0008380">
    <property type="term" value="P:RNA splicing"/>
    <property type="evidence" value="ECO:0007669"/>
    <property type="project" value="UniProtKB-KW"/>
</dbReference>
<feature type="region of interest" description="Disordered" evidence="8">
    <location>
        <begin position="757"/>
        <end position="784"/>
    </location>
</feature>
<dbReference type="Proteomes" id="UP001153636">
    <property type="component" value="Chromosome 22"/>
</dbReference>
<evidence type="ECO:0000256" key="6">
    <source>
        <dbReference type="ARBA" id="ARBA00023242"/>
    </source>
</evidence>
<feature type="compositionally biased region" description="Basic and acidic residues" evidence="8">
    <location>
        <begin position="505"/>
        <end position="521"/>
    </location>
</feature>
<feature type="domain" description="RRM" evidence="9">
    <location>
        <begin position="645"/>
        <end position="720"/>
    </location>
</feature>
<reference evidence="10" key="1">
    <citation type="submission" date="2022-01" db="EMBL/GenBank/DDBJ databases">
        <authorList>
            <person name="King R."/>
        </authorList>
    </citation>
    <scope>NUCLEOTIDE SEQUENCE</scope>
</reference>
<keyword evidence="4 7" id="KW-0694">RNA-binding</keyword>
<dbReference type="PANTHER" id="PTHR17204:SF25">
    <property type="entry name" value="RRM DOMAIN-CONTAINING PROTEIN"/>
    <property type="match status" value="1"/>
</dbReference>
<dbReference type="GO" id="GO:0006397">
    <property type="term" value="P:mRNA processing"/>
    <property type="evidence" value="ECO:0007669"/>
    <property type="project" value="UniProtKB-KW"/>
</dbReference>
<name>A0A9P0GE84_9CUCU</name>
<evidence type="ECO:0000313" key="10">
    <source>
        <dbReference type="EMBL" id="CAH1107661.1"/>
    </source>
</evidence>
<dbReference type="Pfam" id="PF00076">
    <property type="entry name" value="RRM_1"/>
    <property type="match status" value="2"/>
</dbReference>
<evidence type="ECO:0000256" key="8">
    <source>
        <dbReference type="SAM" id="MobiDB-lite"/>
    </source>
</evidence>
<evidence type="ECO:0000256" key="5">
    <source>
        <dbReference type="ARBA" id="ARBA00023187"/>
    </source>
</evidence>
<dbReference type="InterPro" id="IPR012677">
    <property type="entry name" value="Nucleotide-bd_a/b_plait_sf"/>
</dbReference>
<dbReference type="GO" id="GO:0005634">
    <property type="term" value="C:nucleus"/>
    <property type="evidence" value="ECO:0007669"/>
    <property type="project" value="UniProtKB-SubCell"/>
</dbReference>
<evidence type="ECO:0000256" key="7">
    <source>
        <dbReference type="PROSITE-ProRule" id="PRU00176"/>
    </source>
</evidence>
<keyword evidence="6" id="KW-0539">Nucleus</keyword>
<dbReference type="InterPro" id="IPR008847">
    <property type="entry name" value="Suf"/>
</dbReference>
<accession>A0A9P0GE84</accession>
<dbReference type="Gene3D" id="1.25.40.10">
    <property type="entry name" value="Tetratricopeptide repeat domain"/>
    <property type="match status" value="2"/>
</dbReference>
<feature type="region of interest" description="Disordered" evidence="8">
    <location>
        <begin position="1"/>
        <end position="20"/>
    </location>
</feature>
<keyword evidence="5" id="KW-0508">mRNA splicing</keyword>
<dbReference type="GO" id="GO:0003723">
    <property type="term" value="F:RNA binding"/>
    <property type="evidence" value="ECO:0007669"/>
    <property type="project" value="UniProtKB-UniRule"/>
</dbReference>
<keyword evidence="2" id="KW-0507">mRNA processing</keyword>
<feature type="region of interest" description="Disordered" evidence="8">
    <location>
        <begin position="501"/>
        <end position="521"/>
    </location>
</feature>